<dbReference type="PROSITE" id="PS50002">
    <property type="entry name" value="SH3"/>
    <property type="match status" value="1"/>
</dbReference>
<evidence type="ECO:0000256" key="6">
    <source>
        <dbReference type="SAM" id="Coils"/>
    </source>
</evidence>
<reference evidence="11 12" key="1">
    <citation type="journal article" date="2024" name="Insects">
        <title>An Improved Chromosome-Level Genome Assembly of the Firefly Pyrocoelia pectoralis.</title>
        <authorList>
            <person name="Fu X."/>
            <person name="Meyer-Rochow V.B."/>
            <person name="Ballantyne L."/>
            <person name="Zhu X."/>
        </authorList>
    </citation>
    <scope>NUCLEOTIDE SEQUENCE [LARGE SCALE GENOMIC DNA]</scope>
    <source>
        <strain evidence="11">XCY_ONT2</strain>
    </source>
</reference>
<feature type="domain" description="PH" evidence="9">
    <location>
        <begin position="280"/>
        <end position="381"/>
    </location>
</feature>
<dbReference type="SUPFAM" id="SSF48065">
    <property type="entry name" value="DBL homology domain (DH-domain)"/>
    <property type="match status" value="1"/>
</dbReference>
<dbReference type="Pfam" id="PF00169">
    <property type="entry name" value="PH"/>
    <property type="match status" value="1"/>
</dbReference>
<dbReference type="GO" id="GO:0030027">
    <property type="term" value="C:lamellipodium"/>
    <property type="evidence" value="ECO:0007669"/>
    <property type="project" value="UniProtKB-SubCell"/>
</dbReference>
<evidence type="ECO:0000256" key="4">
    <source>
        <dbReference type="ARBA" id="ARBA00023273"/>
    </source>
</evidence>
<dbReference type="Gene3D" id="2.30.30.40">
    <property type="entry name" value="SH3 Domains"/>
    <property type="match status" value="1"/>
</dbReference>
<dbReference type="PRINTS" id="PR00452">
    <property type="entry name" value="SH3DOMAIN"/>
</dbReference>
<dbReference type="PROSITE" id="PS50010">
    <property type="entry name" value="DH_2"/>
    <property type="match status" value="1"/>
</dbReference>
<dbReference type="InterPro" id="IPR011993">
    <property type="entry name" value="PH-like_dom_sf"/>
</dbReference>
<accession>A0AAN7ZH14</accession>
<dbReference type="AlphaFoldDB" id="A0AAN7ZH14"/>
<dbReference type="PROSITE" id="PS50003">
    <property type="entry name" value="PH_DOMAIN"/>
    <property type="match status" value="1"/>
</dbReference>
<evidence type="ECO:0000256" key="2">
    <source>
        <dbReference type="ARBA" id="ARBA00022443"/>
    </source>
</evidence>
<sequence length="1182" mass="132126">MASEPLIVQAIYSFKGTNNDELCFKKGDQITITQKEEGGWWEGTLGDKTGWFPSNYVKECKDFQMANTTSTSSQQKQYRAVVLKDLIDSENAHITEQQGVVHNFLQPLEKSTVLSSDEYRQLTGNFLEVLETHQQLLALLEEEAAKPSEDQRVGRLFLNWAPRIKLAHQAYCSLHPKAAFILDKYRDELTTYMESCGATTPGVLVLTIGLSKPFRRLDKYSGMLQELERHLEESHVDRGDTQRSVAVYKDIAATCLAIRRQKELELQVVTGPVRGWEGQSLSSLGDIIYMGSVAVGPQHHDRYLVLFPSTLLILSVSPRFSAFIYEGKLPLTGITVTRLEDNEQYKNAFEITGPLIEKRTAICQSKDEANHWVELLRKHMPHRMNGASQKVSPSQAELVPQPPPHLDPRGYCNRTSVIIFAYNPTVPYNPTLPSMSYPSAAPYANLSKHYKKLIKERKITRRLMKKLLYPEYVNKKFDVSSVKKRRHKTECVIIANYSYRRMSVINCDSDSSSYSISSASNSDSSDDKQDIFYRTISSNNDKRSSSSSNPFGYIRYYNPQTGEQREESKYESFIDYGEVNIDKTSSKGSVLLTSTVNLHLTHQTSATSDESSTLEPKPYMACENLLNLDNDTVIETNIKKMQVPKIRQTMPPKFVANKFSENSLTSIYIPPWRSRSDKSVCHSTVFEETTTPTTDSTNTTHSSSLDLAVNPVPLPDKVLAELLYNLDEDKRHSESVLKPPTMFRNTQPDSTTQKPMPKRRSSIQFNTSGENPQNFGLRRCMSYQLVRLSDPSTSTYVPCCRCMETSHGSSRSSDSGMAGSCTLNSPDFPINESQHEKRPSCDCVNMFNIYDGDLSSLGSNVVSFSEIEAEKFESQCQCTSPFGSTPRTSCQPYVSENVATGTQGVLETSLVDISHVPTPHPWESENLIHSKLMQIRSQNETLNKQRCAASVDSTSMSKSVGCILDEPNVSSLKEKSTDKPQIYKSGLYAHWWLKAKIPNEMSPLVAAQGLSSGNNRPGTGASSISGYSALFPSNYNAVGNRGWSASCLRPAPPLRPCLALGTASNGSPIRSNRKPTTYTEDALILDVIEAYCSNGKPKNTITSVDVHSYEGSPSEKNIADSIKSMKCQLKNLEINLATLSSQLTEERSARCTLQTIMKTHIAINCKDFDSIEWPTMESNILN</sequence>
<dbReference type="GO" id="GO:0005085">
    <property type="term" value="F:guanyl-nucleotide exchange factor activity"/>
    <property type="evidence" value="ECO:0007669"/>
    <property type="project" value="UniProtKB-KW"/>
</dbReference>
<keyword evidence="12" id="KW-1185">Reference proteome</keyword>
<dbReference type="EMBL" id="JAVRBK010000003">
    <property type="protein sequence ID" value="KAK5646295.1"/>
    <property type="molecule type" value="Genomic_DNA"/>
</dbReference>
<dbReference type="SUPFAM" id="SSF50729">
    <property type="entry name" value="PH domain-like"/>
    <property type="match status" value="1"/>
</dbReference>
<dbReference type="Pfam" id="PF00018">
    <property type="entry name" value="SH3_1"/>
    <property type="match status" value="1"/>
</dbReference>
<feature type="domain" description="SH3" evidence="8">
    <location>
        <begin position="3"/>
        <end position="62"/>
    </location>
</feature>
<feature type="region of interest" description="Disordered" evidence="7">
    <location>
        <begin position="731"/>
        <end position="770"/>
    </location>
</feature>
<dbReference type="SUPFAM" id="SSF50044">
    <property type="entry name" value="SH3-domain"/>
    <property type="match status" value="1"/>
</dbReference>
<evidence type="ECO:0000313" key="11">
    <source>
        <dbReference type="EMBL" id="KAK5646295.1"/>
    </source>
</evidence>
<dbReference type="PANTHER" id="PTHR46026:SF1">
    <property type="entry name" value="RHO-TYPE GUANINE NUCLEOTIDE EXCHANGE FACTOR, ISOFORM F"/>
    <property type="match status" value="1"/>
</dbReference>
<dbReference type="SMART" id="SM00325">
    <property type="entry name" value="RhoGEF"/>
    <property type="match status" value="1"/>
</dbReference>
<dbReference type="CDD" id="cd01225">
    <property type="entry name" value="PH_Cool_Pix"/>
    <property type="match status" value="1"/>
</dbReference>
<dbReference type="Proteomes" id="UP001329430">
    <property type="component" value="Chromosome 3"/>
</dbReference>
<dbReference type="FunFam" id="2.30.30.40:FF:000072">
    <property type="entry name" value="Unconventional Myosin IB"/>
    <property type="match status" value="1"/>
</dbReference>
<evidence type="ECO:0000259" key="9">
    <source>
        <dbReference type="PROSITE" id="PS50003"/>
    </source>
</evidence>
<keyword evidence="3" id="KW-0344">Guanine-nucleotide releasing factor</keyword>
<evidence type="ECO:0000259" key="10">
    <source>
        <dbReference type="PROSITE" id="PS50010"/>
    </source>
</evidence>
<feature type="region of interest" description="Disordered" evidence="7">
    <location>
        <begin position="385"/>
        <end position="405"/>
    </location>
</feature>
<dbReference type="InterPro" id="IPR036028">
    <property type="entry name" value="SH3-like_dom_sf"/>
</dbReference>
<organism evidence="11 12">
    <name type="scientific">Pyrocoelia pectoralis</name>
    <dbReference type="NCBI Taxonomy" id="417401"/>
    <lineage>
        <taxon>Eukaryota</taxon>
        <taxon>Metazoa</taxon>
        <taxon>Ecdysozoa</taxon>
        <taxon>Arthropoda</taxon>
        <taxon>Hexapoda</taxon>
        <taxon>Insecta</taxon>
        <taxon>Pterygota</taxon>
        <taxon>Neoptera</taxon>
        <taxon>Endopterygota</taxon>
        <taxon>Coleoptera</taxon>
        <taxon>Polyphaga</taxon>
        <taxon>Elateriformia</taxon>
        <taxon>Elateroidea</taxon>
        <taxon>Lampyridae</taxon>
        <taxon>Lampyrinae</taxon>
        <taxon>Pyrocoelia</taxon>
    </lineage>
</organism>
<feature type="region of interest" description="Disordered" evidence="7">
    <location>
        <begin position="534"/>
        <end position="553"/>
    </location>
</feature>
<evidence type="ECO:0000259" key="8">
    <source>
        <dbReference type="PROSITE" id="PS50002"/>
    </source>
</evidence>
<gene>
    <name evidence="11" type="ORF">RI129_004759</name>
</gene>
<feature type="coiled-coil region" evidence="6">
    <location>
        <begin position="1122"/>
        <end position="1149"/>
    </location>
</feature>
<name>A0AAN7ZH14_9COLE</name>
<evidence type="ECO:0000256" key="5">
    <source>
        <dbReference type="PROSITE-ProRule" id="PRU00192"/>
    </source>
</evidence>
<dbReference type="CDD" id="cd11877">
    <property type="entry name" value="SH3_PIX"/>
    <property type="match status" value="1"/>
</dbReference>
<keyword evidence="2 5" id="KW-0728">SH3 domain</keyword>
<dbReference type="InterPro" id="IPR046376">
    <property type="entry name" value="PH_Cool_Pix"/>
</dbReference>
<protein>
    <recommendedName>
        <fullName evidence="13">Rho guanine nucleotide exchange factor 7</fullName>
    </recommendedName>
</protein>
<dbReference type="Gene3D" id="1.20.5.390">
    <property type="entry name" value="L1 transposable element, trimerization domain"/>
    <property type="match status" value="1"/>
</dbReference>
<evidence type="ECO:0000256" key="7">
    <source>
        <dbReference type="SAM" id="MobiDB-lite"/>
    </source>
</evidence>
<keyword evidence="4" id="KW-0966">Cell projection</keyword>
<evidence type="ECO:0000313" key="12">
    <source>
        <dbReference type="Proteomes" id="UP001329430"/>
    </source>
</evidence>
<dbReference type="Pfam" id="PF00621">
    <property type="entry name" value="RhoGEF"/>
    <property type="match status" value="1"/>
</dbReference>
<comment type="subcellular location">
    <subcellularLocation>
        <location evidence="1">Cell projection</location>
        <location evidence="1">Lamellipodium</location>
    </subcellularLocation>
</comment>
<dbReference type="GO" id="GO:0016192">
    <property type="term" value="P:vesicle-mediated transport"/>
    <property type="evidence" value="ECO:0007669"/>
    <property type="project" value="UniProtKB-ARBA"/>
</dbReference>
<evidence type="ECO:0000256" key="3">
    <source>
        <dbReference type="ARBA" id="ARBA00022658"/>
    </source>
</evidence>
<dbReference type="Gene3D" id="1.20.900.10">
    <property type="entry name" value="Dbl homology (DH) domain"/>
    <property type="match status" value="1"/>
</dbReference>
<keyword evidence="6" id="KW-0175">Coiled coil</keyword>
<dbReference type="InterPro" id="IPR000219">
    <property type="entry name" value="DH_dom"/>
</dbReference>
<dbReference type="SMART" id="SM00326">
    <property type="entry name" value="SH3"/>
    <property type="match status" value="1"/>
</dbReference>
<dbReference type="InterPro" id="IPR001849">
    <property type="entry name" value="PH_domain"/>
</dbReference>
<comment type="caution">
    <text evidence="11">The sequence shown here is derived from an EMBL/GenBank/DDBJ whole genome shotgun (WGS) entry which is preliminary data.</text>
</comment>
<dbReference type="PANTHER" id="PTHR46026">
    <property type="entry name" value="RHO-TYPE GUANINE NUCLEOTIDE EXCHANGE FACTOR, ISOFORM F"/>
    <property type="match status" value="1"/>
</dbReference>
<proteinExistence type="predicted"/>
<dbReference type="InterPro" id="IPR035899">
    <property type="entry name" value="DBL_dom_sf"/>
</dbReference>
<evidence type="ECO:0000256" key="1">
    <source>
        <dbReference type="ARBA" id="ARBA00004510"/>
    </source>
</evidence>
<evidence type="ECO:0008006" key="13">
    <source>
        <dbReference type="Google" id="ProtNLM"/>
    </source>
</evidence>
<dbReference type="Gene3D" id="2.30.29.30">
    <property type="entry name" value="Pleckstrin-homology domain (PH domain)/Phosphotyrosine-binding domain (PTB)"/>
    <property type="match status" value="1"/>
</dbReference>
<dbReference type="GO" id="GO:0005737">
    <property type="term" value="C:cytoplasm"/>
    <property type="evidence" value="ECO:0007669"/>
    <property type="project" value="TreeGrafter"/>
</dbReference>
<dbReference type="SMART" id="SM00233">
    <property type="entry name" value="PH"/>
    <property type="match status" value="1"/>
</dbReference>
<feature type="compositionally biased region" description="Polar residues" evidence="7">
    <location>
        <begin position="743"/>
        <end position="754"/>
    </location>
</feature>
<feature type="domain" description="DH" evidence="10">
    <location>
        <begin position="78"/>
        <end position="258"/>
    </location>
</feature>
<dbReference type="CDD" id="cd00160">
    <property type="entry name" value="RhoGEF"/>
    <property type="match status" value="1"/>
</dbReference>
<dbReference type="InterPro" id="IPR001452">
    <property type="entry name" value="SH3_domain"/>
</dbReference>
<feature type="compositionally biased region" description="Polar residues" evidence="7">
    <location>
        <begin position="386"/>
        <end position="395"/>
    </location>
</feature>